<gene>
    <name evidence="8" type="primary">folB</name>
    <name evidence="8" type="ORF">NYP16_12580</name>
</gene>
<sequence length="137" mass="15390">MTRMEISNVQPLKIADAKRSIRHVFVRDLQLMASIGVYAQELDILQRIRINVDVSVDESLSVVDGDVSSVVCYDSLVRQIRTLVDSGHIHLVETLAERIADMSLQDRRVRGVRVRVEKLDAVPDTASVGVEIERLPN</sequence>
<organism evidence="8 9">
    <name type="scientific">Govanella unica</name>
    <dbReference type="NCBI Taxonomy" id="2975056"/>
    <lineage>
        <taxon>Bacteria</taxon>
        <taxon>Pseudomonadati</taxon>
        <taxon>Pseudomonadota</taxon>
        <taxon>Alphaproteobacteria</taxon>
        <taxon>Emcibacterales</taxon>
        <taxon>Govanellaceae</taxon>
        <taxon>Govanella</taxon>
    </lineage>
</organism>
<evidence type="ECO:0000256" key="5">
    <source>
        <dbReference type="ARBA" id="ARBA00023239"/>
    </source>
</evidence>
<evidence type="ECO:0000256" key="2">
    <source>
        <dbReference type="ARBA" id="ARBA00005013"/>
    </source>
</evidence>
<dbReference type="GO" id="GO:0046656">
    <property type="term" value="P:folic acid biosynthetic process"/>
    <property type="evidence" value="ECO:0007669"/>
    <property type="project" value="UniProtKB-UniRule"/>
</dbReference>
<dbReference type="EC" id="4.1.2.25" evidence="6"/>
<dbReference type="AlphaFoldDB" id="A0A9X3TZR2"/>
<evidence type="ECO:0000256" key="3">
    <source>
        <dbReference type="ARBA" id="ARBA00005708"/>
    </source>
</evidence>
<reference evidence="8" key="2">
    <citation type="journal article" date="2023" name="Syst. Appl. Microbiol.">
        <title>Govania unica gen. nov., sp. nov., a rare biosphere bacterium that represents a novel family in the class Alphaproteobacteria.</title>
        <authorList>
            <person name="Vandamme P."/>
            <person name="Peeters C."/>
            <person name="Hettiarachchi A."/>
            <person name="Cnockaert M."/>
            <person name="Carlier A."/>
        </authorList>
    </citation>
    <scope>NUCLEOTIDE SEQUENCE</scope>
    <source>
        <strain evidence="8">LMG 31809</strain>
    </source>
</reference>
<accession>A0A9X3TZR2</accession>
<comment type="pathway">
    <text evidence="2 6">Cofactor biosynthesis; tetrahydrofolate biosynthesis; 2-amino-4-hydroxy-6-hydroxymethyl-7,8-dihydropteridine diphosphate from 7,8-dihydroneopterin triphosphate: step 3/4.</text>
</comment>
<feature type="domain" description="Dihydroneopterin aldolase/epimerase" evidence="7">
    <location>
        <begin position="24"/>
        <end position="134"/>
    </location>
</feature>
<dbReference type="SUPFAM" id="SSF55620">
    <property type="entry name" value="Tetrahydrobiopterin biosynthesis enzymes-like"/>
    <property type="match status" value="1"/>
</dbReference>
<dbReference type="SMART" id="SM00905">
    <property type="entry name" value="FolB"/>
    <property type="match status" value="1"/>
</dbReference>
<evidence type="ECO:0000256" key="4">
    <source>
        <dbReference type="ARBA" id="ARBA00022909"/>
    </source>
</evidence>
<dbReference type="RefSeq" id="WP_274944495.1">
    <property type="nucleotide sequence ID" value="NZ_JANWOI010000004.1"/>
</dbReference>
<dbReference type="NCBIfam" id="TIGR00526">
    <property type="entry name" value="folB_dom"/>
    <property type="match status" value="1"/>
</dbReference>
<dbReference type="PANTHER" id="PTHR42844:SF1">
    <property type="entry name" value="DIHYDRONEOPTERIN ALDOLASE 1-RELATED"/>
    <property type="match status" value="1"/>
</dbReference>
<comment type="caution">
    <text evidence="8">The sequence shown here is derived from an EMBL/GenBank/DDBJ whole genome shotgun (WGS) entry which is preliminary data.</text>
</comment>
<evidence type="ECO:0000313" key="8">
    <source>
        <dbReference type="EMBL" id="MDA5194788.1"/>
    </source>
</evidence>
<dbReference type="GO" id="GO:0005737">
    <property type="term" value="C:cytoplasm"/>
    <property type="evidence" value="ECO:0007669"/>
    <property type="project" value="TreeGrafter"/>
</dbReference>
<keyword evidence="4 6" id="KW-0289">Folate biosynthesis</keyword>
<dbReference type="InterPro" id="IPR043133">
    <property type="entry name" value="GTP-CH-I_C/QueF"/>
</dbReference>
<keyword evidence="9" id="KW-1185">Reference proteome</keyword>
<comment type="catalytic activity">
    <reaction evidence="1 6">
        <text>7,8-dihydroneopterin = 6-hydroxymethyl-7,8-dihydropterin + glycolaldehyde</text>
        <dbReference type="Rhea" id="RHEA:10540"/>
        <dbReference type="ChEBI" id="CHEBI:17001"/>
        <dbReference type="ChEBI" id="CHEBI:17071"/>
        <dbReference type="ChEBI" id="CHEBI:44841"/>
        <dbReference type="EC" id="4.1.2.25"/>
    </reaction>
</comment>
<dbReference type="GO" id="GO:0046654">
    <property type="term" value="P:tetrahydrofolate biosynthetic process"/>
    <property type="evidence" value="ECO:0007669"/>
    <property type="project" value="UniProtKB-UniRule"/>
</dbReference>
<dbReference type="InterPro" id="IPR006156">
    <property type="entry name" value="Dihydroneopterin_aldolase"/>
</dbReference>
<protein>
    <recommendedName>
        <fullName evidence="6">7,8-dihydroneopterin aldolase</fullName>
        <ecNumber evidence="6">4.1.2.25</ecNumber>
    </recommendedName>
</protein>
<dbReference type="GO" id="GO:0004150">
    <property type="term" value="F:dihydroneopterin aldolase activity"/>
    <property type="evidence" value="ECO:0007669"/>
    <property type="project" value="UniProtKB-UniRule"/>
</dbReference>
<evidence type="ECO:0000256" key="1">
    <source>
        <dbReference type="ARBA" id="ARBA00001353"/>
    </source>
</evidence>
<dbReference type="Pfam" id="PF02152">
    <property type="entry name" value="FolB"/>
    <property type="match status" value="1"/>
</dbReference>
<dbReference type="PANTHER" id="PTHR42844">
    <property type="entry name" value="DIHYDRONEOPTERIN ALDOLASE 1-RELATED"/>
    <property type="match status" value="1"/>
</dbReference>
<keyword evidence="5 6" id="KW-0456">Lyase</keyword>
<dbReference type="Gene3D" id="3.30.1130.10">
    <property type="match status" value="1"/>
</dbReference>
<dbReference type="EMBL" id="JANWOI010000004">
    <property type="protein sequence ID" value="MDA5194788.1"/>
    <property type="molecule type" value="Genomic_DNA"/>
</dbReference>
<name>A0A9X3TZR2_9PROT</name>
<evidence type="ECO:0000313" key="9">
    <source>
        <dbReference type="Proteomes" id="UP001141619"/>
    </source>
</evidence>
<dbReference type="InterPro" id="IPR006157">
    <property type="entry name" value="FolB_dom"/>
</dbReference>
<evidence type="ECO:0000259" key="7">
    <source>
        <dbReference type="SMART" id="SM00905"/>
    </source>
</evidence>
<comment type="function">
    <text evidence="6">Catalyzes the conversion of 7,8-dihydroneopterin to 6-hydroxymethyl-7,8-dihydropterin.</text>
</comment>
<evidence type="ECO:0000256" key="6">
    <source>
        <dbReference type="RuleBase" id="RU362079"/>
    </source>
</evidence>
<reference evidence="8" key="1">
    <citation type="submission" date="2022-08" db="EMBL/GenBank/DDBJ databases">
        <authorList>
            <person name="Vandamme P."/>
            <person name="Hettiarachchi A."/>
            <person name="Peeters C."/>
            <person name="Cnockaert M."/>
            <person name="Carlier A."/>
        </authorList>
    </citation>
    <scope>NUCLEOTIDE SEQUENCE</scope>
    <source>
        <strain evidence="8">LMG 31809</strain>
    </source>
</reference>
<proteinExistence type="inferred from homology"/>
<dbReference type="NCBIfam" id="TIGR00525">
    <property type="entry name" value="folB"/>
    <property type="match status" value="1"/>
</dbReference>
<dbReference type="Proteomes" id="UP001141619">
    <property type="component" value="Unassembled WGS sequence"/>
</dbReference>
<comment type="similarity">
    <text evidence="3 6">Belongs to the DHNA family.</text>
</comment>